<sequence length="412" mass="44846">MLSTIRVVDLTSAVVGPYATQILADAGADVIKVESKGGDVMRWIAGPSPTPGMPGKFLHMNRNKRSIALDLKHPEGRAALLDVIASADVVLQNMRPAAIRRLGLTPQDIAAVNPKAVTCSVVGFSQKGPWRDRPAYDSVLQGASGLASLMAKRSGGEPAYVPFVVIDRMAATMVATQIMMALFDRERTGTVRHLEIPMYESFVALLLSEHMYGRTFMPALGDAGDLRLLDPNAAPVATSDGYICITTNTDAQVLALFDAMGRPELKEDSRFNTGPARIHHITEFFSLRARELARRPTAYWLEALSKMDVPAMELRSVENLLDEDYLYEVGLLTETEHPSEGPMWSIGCPSTISGHDGAVRRHAPQIGEHTREILREAGCDGRRLEALFAARAAFEPTATGHSQADGRRETTA</sequence>
<keyword evidence="3" id="KW-1185">Reference proteome</keyword>
<dbReference type="SUPFAM" id="SSF89796">
    <property type="entry name" value="CoA-transferase family III (CaiB/BaiF)"/>
    <property type="match status" value="1"/>
</dbReference>
<evidence type="ECO:0000313" key="2">
    <source>
        <dbReference type="EMBL" id="TDR92909.1"/>
    </source>
</evidence>
<reference evidence="2 3" key="1">
    <citation type="submission" date="2019-03" db="EMBL/GenBank/DDBJ databases">
        <title>Genomic Encyclopedia of Type Strains, Phase IV (KMG-IV): sequencing the most valuable type-strain genomes for metagenomic binning, comparative biology and taxonomic classification.</title>
        <authorList>
            <person name="Goeker M."/>
        </authorList>
    </citation>
    <scope>NUCLEOTIDE SEQUENCE [LARGE SCALE GENOMIC DNA]</scope>
    <source>
        <strain evidence="2 3">DSM 25903</strain>
    </source>
</reference>
<evidence type="ECO:0000256" key="1">
    <source>
        <dbReference type="ARBA" id="ARBA00022679"/>
    </source>
</evidence>
<accession>A0A4V3DYJ6</accession>
<dbReference type="Pfam" id="PF02515">
    <property type="entry name" value="CoA_transf_3"/>
    <property type="match status" value="1"/>
</dbReference>
<protein>
    <submittedName>
        <fullName evidence="2">Crotonobetainyl-CoA:carnitine CoA-transferase CaiB-like acyl-CoA transferase</fullName>
    </submittedName>
</protein>
<dbReference type="PANTHER" id="PTHR48207:SF4">
    <property type="entry name" value="BLL6097 PROTEIN"/>
    <property type="match status" value="1"/>
</dbReference>
<dbReference type="Gene3D" id="3.30.1540.10">
    <property type="entry name" value="formyl-coa transferase, domain 3"/>
    <property type="match status" value="1"/>
</dbReference>
<dbReference type="InterPro" id="IPR050483">
    <property type="entry name" value="CoA-transferase_III_domain"/>
</dbReference>
<proteinExistence type="predicted"/>
<dbReference type="InterPro" id="IPR044855">
    <property type="entry name" value="CoA-Trfase_III_dom3_sf"/>
</dbReference>
<evidence type="ECO:0000313" key="3">
    <source>
        <dbReference type="Proteomes" id="UP000295122"/>
    </source>
</evidence>
<dbReference type="InterPro" id="IPR023606">
    <property type="entry name" value="CoA-Trfase_III_dom_1_sf"/>
</dbReference>
<name>A0A4V3DYJ6_9HYPH</name>
<dbReference type="Proteomes" id="UP000295122">
    <property type="component" value="Unassembled WGS sequence"/>
</dbReference>
<dbReference type="EMBL" id="SNZR01000011">
    <property type="protein sequence ID" value="TDR92909.1"/>
    <property type="molecule type" value="Genomic_DNA"/>
</dbReference>
<dbReference type="InterPro" id="IPR003673">
    <property type="entry name" value="CoA-Trfase_fam_III"/>
</dbReference>
<gene>
    <name evidence="2" type="ORF">EV668_0153</name>
</gene>
<organism evidence="2 3">
    <name type="scientific">Enterovirga rhinocerotis</name>
    <dbReference type="NCBI Taxonomy" id="1339210"/>
    <lineage>
        <taxon>Bacteria</taxon>
        <taxon>Pseudomonadati</taxon>
        <taxon>Pseudomonadota</taxon>
        <taxon>Alphaproteobacteria</taxon>
        <taxon>Hyphomicrobiales</taxon>
        <taxon>Methylobacteriaceae</taxon>
        <taxon>Enterovirga</taxon>
    </lineage>
</organism>
<dbReference type="AlphaFoldDB" id="A0A4V3DYJ6"/>
<dbReference type="RefSeq" id="WP_133767959.1">
    <property type="nucleotide sequence ID" value="NZ_SNZR01000011.1"/>
</dbReference>
<dbReference type="PANTHER" id="PTHR48207">
    <property type="entry name" value="SUCCINATE--HYDROXYMETHYLGLUTARATE COA-TRANSFERASE"/>
    <property type="match status" value="1"/>
</dbReference>
<keyword evidence="1 2" id="KW-0808">Transferase</keyword>
<dbReference type="Gene3D" id="3.40.50.10540">
    <property type="entry name" value="Crotonobetainyl-coa:carnitine coa-transferase, domain 1"/>
    <property type="match status" value="1"/>
</dbReference>
<dbReference type="GO" id="GO:0008410">
    <property type="term" value="F:CoA-transferase activity"/>
    <property type="evidence" value="ECO:0007669"/>
    <property type="project" value="TreeGrafter"/>
</dbReference>
<dbReference type="OrthoDB" id="9806585at2"/>
<comment type="caution">
    <text evidence="2">The sequence shown here is derived from an EMBL/GenBank/DDBJ whole genome shotgun (WGS) entry which is preliminary data.</text>
</comment>